<organism evidence="1 2">
    <name type="scientific">Edhazardia aedis (strain USNM 41457)</name>
    <name type="common">Microsporidian parasite</name>
    <dbReference type="NCBI Taxonomy" id="1003232"/>
    <lineage>
        <taxon>Eukaryota</taxon>
        <taxon>Fungi</taxon>
        <taxon>Fungi incertae sedis</taxon>
        <taxon>Microsporidia</taxon>
        <taxon>Edhazardia</taxon>
    </lineage>
</organism>
<dbReference type="InParanoid" id="J9D1V4"/>
<reference evidence="2" key="2">
    <citation type="submission" date="2015-07" db="EMBL/GenBank/DDBJ databases">
        <title>Contrasting host-pathogen interactions and genome evolution in two generalist and specialist microsporidian pathogens of mosquitoes.</title>
        <authorList>
            <consortium name="The Broad Institute Genomics Platform"/>
            <consortium name="The Broad Institute Genome Sequencing Center for Infectious Disease"/>
            <person name="Cuomo C.A."/>
            <person name="Sanscrainte N.D."/>
            <person name="Goldberg J.M."/>
            <person name="Heiman D."/>
            <person name="Young S."/>
            <person name="Zeng Q."/>
            <person name="Becnel J.J."/>
            <person name="Birren B.W."/>
        </authorList>
    </citation>
    <scope>NUCLEOTIDE SEQUENCE [LARGE SCALE GENOMIC DNA]</scope>
    <source>
        <strain evidence="2">USNM 41457</strain>
    </source>
</reference>
<protein>
    <submittedName>
        <fullName evidence="1">Uncharacterized protein</fullName>
    </submittedName>
</protein>
<accession>J9D1V4</accession>
<dbReference type="AlphaFoldDB" id="J9D1V4"/>
<sequence length="176" mass="20512">MIFIYFVQILSYYFPNNINVLEKDLFVTPNDSVEWYLSSRIIDGKLKLVMKKGHALDGVQTNVKFVREKACSGYSLYVNGEKICFDKGTEKIKKCDAERKDFMMWDVEKRRHGYTICTSSLHNVVVSYYGYQYCLTITDEIAGDNEKIVESLYAQTDYVNSLFNLYYKENNTVIKG</sequence>
<dbReference type="VEuPathDB" id="MicrosporidiaDB:EDEG_03670"/>
<name>J9D1V4_EDHAE</name>
<evidence type="ECO:0000313" key="2">
    <source>
        <dbReference type="Proteomes" id="UP000003163"/>
    </source>
</evidence>
<evidence type="ECO:0000313" key="1">
    <source>
        <dbReference type="EMBL" id="EJW01841.1"/>
    </source>
</evidence>
<comment type="caution">
    <text evidence="1">The sequence shown here is derived from an EMBL/GenBank/DDBJ whole genome shotgun (WGS) entry which is preliminary data.</text>
</comment>
<reference evidence="1 2" key="1">
    <citation type="submission" date="2011-08" db="EMBL/GenBank/DDBJ databases">
        <authorList>
            <person name="Liu Z.J."/>
            <person name="Shi F.L."/>
            <person name="Lu J.Q."/>
            <person name="Li M."/>
            <person name="Wang Z.L."/>
        </authorList>
    </citation>
    <scope>NUCLEOTIDE SEQUENCE [LARGE SCALE GENOMIC DNA]</scope>
    <source>
        <strain evidence="1 2">USNM 41457</strain>
    </source>
</reference>
<dbReference type="EMBL" id="AFBI03000108">
    <property type="protein sequence ID" value="EJW01841.1"/>
    <property type="molecule type" value="Genomic_DNA"/>
</dbReference>
<proteinExistence type="predicted"/>
<dbReference type="HOGENOM" id="CLU_1525124_0_0_1"/>
<keyword evidence="2" id="KW-1185">Reference proteome</keyword>
<dbReference type="Proteomes" id="UP000003163">
    <property type="component" value="Unassembled WGS sequence"/>
</dbReference>
<gene>
    <name evidence="1" type="ORF">EDEG_03670</name>
</gene>